<dbReference type="Pfam" id="PF01715">
    <property type="entry name" value="IPPT"/>
    <property type="match status" value="1"/>
</dbReference>
<evidence type="ECO:0000256" key="10">
    <source>
        <dbReference type="HAMAP-Rule" id="MF_00185"/>
    </source>
</evidence>
<keyword evidence="6 10" id="KW-0547">Nucleotide-binding</keyword>
<reference evidence="14 15" key="1">
    <citation type="journal article" date="2019" name="Nat. Med.">
        <title>A library of human gut bacterial isolates paired with longitudinal multiomics data enables mechanistic microbiome research.</title>
        <authorList>
            <person name="Poyet M."/>
            <person name="Groussin M."/>
            <person name="Gibbons S.M."/>
            <person name="Avila-Pacheco J."/>
            <person name="Jiang X."/>
            <person name="Kearney S.M."/>
            <person name="Perrotta A.R."/>
            <person name="Berdy B."/>
            <person name="Zhao S."/>
            <person name="Lieberman T.D."/>
            <person name="Swanson P.K."/>
            <person name="Smith M."/>
            <person name="Roesemann S."/>
            <person name="Alexander J.E."/>
            <person name="Rich S.A."/>
            <person name="Livny J."/>
            <person name="Vlamakis H."/>
            <person name="Clish C."/>
            <person name="Bullock K."/>
            <person name="Deik A."/>
            <person name="Scott J."/>
            <person name="Pierce K.A."/>
            <person name="Xavier R.J."/>
            <person name="Alm E.J."/>
        </authorList>
    </citation>
    <scope>NUCLEOTIDE SEQUENCE [LARGE SCALE GENOMIC DNA]</scope>
    <source>
        <strain evidence="14 15">BIOML-A1</strain>
    </source>
</reference>
<feature type="binding site" evidence="10">
    <location>
        <begin position="13"/>
        <end position="18"/>
    </location>
    <ligand>
        <name>substrate</name>
    </ligand>
</feature>
<feature type="region of interest" description="Interaction with substrate tRNA" evidence="10">
    <location>
        <begin position="36"/>
        <end position="39"/>
    </location>
</feature>
<dbReference type="InterPro" id="IPR039657">
    <property type="entry name" value="Dimethylallyltransferase"/>
</dbReference>
<dbReference type="SUPFAM" id="SSF52540">
    <property type="entry name" value="P-loop containing nucleoside triphosphate hydrolases"/>
    <property type="match status" value="2"/>
</dbReference>
<dbReference type="Gene3D" id="1.10.20.140">
    <property type="match status" value="1"/>
</dbReference>
<dbReference type="GeneID" id="92758658"/>
<dbReference type="InterPro" id="IPR018022">
    <property type="entry name" value="IPT"/>
</dbReference>
<dbReference type="InterPro" id="IPR027417">
    <property type="entry name" value="P-loop_NTPase"/>
</dbReference>
<proteinExistence type="inferred from homology"/>
<dbReference type="HAMAP" id="MF_00185">
    <property type="entry name" value="IPP_trans"/>
    <property type="match status" value="1"/>
</dbReference>
<feature type="binding site" evidence="10">
    <location>
        <begin position="11"/>
        <end position="18"/>
    </location>
    <ligand>
        <name>ATP</name>
        <dbReference type="ChEBI" id="CHEBI:30616"/>
    </ligand>
</feature>
<comment type="similarity">
    <text evidence="3 10 13">Belongs to the IPP transferase family.</text>
</comment>
<comment type="caution">
    <text evidence="14">The sequence shown here is derived from an EMBL/GenBank/DDBJ whole genome shotgun (WGS) entry which is preliminary data.</text>
</comment>
<feature type="site" description="Interaction with substrate tRNA" evidence="10">
    <location>
        <position position="124"/>
    </location>
</feature>
<dbReference type="PANTHER" id="PTHR11088:SF60">
    <property type="entry name" value="TRNA DIMETHYLALLYLTRANSFERASE"/>
    <property type="match status" value="1"/>
</dbReference>
<dbReference type="GO" id="GO:0052381">
    <property type="term" value="F:tRNA dimethylallyltransferase activity"/>
    <property type="evidence" value="ECO:0007669"/>
    <property type="project" value="UniProtKB-UniRule"/>
</dbReference>
<evidence type="ECO:0000313" key="14">
    <source>
        <dbReference type="EMBL" id="KAA2372392.1"/>
    </source>
</evidence>
<evidence type="ECO:0000256" key="4">
    <source>
        <dbReference type="ARBA" id="ARBA00022679"/>
    </source>
</evidence>
<evidence type="ECO:0000256" key="12">
    <source>
        <dbReference type="RuleBase" id="RU003784"/>
    </source>
</evidence>
<evidence type="ECO:0000256" key="6">
    <source>
        <dbReference type="ARBA" id="ARBA00022741"/>
    </source>
</evidence>
<dbReference type="Proteomes" id="UP000322658">
    <property type="component" value="Unassembled WGS sequence"/>
</dbReference>
<dbReference type="GO" id="GO:0005524">
    <property type="term" value="F:ATP binding"/>
    <property type="evidence" value="ECO:0007669"/>
    <property type="project" value="UniProtKB-UniRule"/>
</dbReference>
<evidence type="ECO:0000256" key="13">
    <source>
        <dbReference type="RuleBase" id="RU003785"/>
    </source>
</evidence>
<evidence type="ECO:0000256" key="3">
    <source>
        <dbReference type="ARBA" id="ARBA00005842"/>
    </source>
</evidence>
<comment type="function">
    <text evidence="2 10 12">Catalyzes the transfer of a dimethylallyl group onto the adenine at position 37 in tRNAs that read codons beginning with uridine, leading to the formation of N6-(dimethylallyl)adenosine (i(6)A).</text>
</comment>
<dbReference type="PANTHER" id="PTHR11088">
    <property type="entry name" value="TRNA DIMETHYLALLYLTRANSFERASE"/>
    <property type="match status" value="1"/>
</dbReference>
<organism evidence="14 15">
    <name type="scientific">Alistipes shahii</name>
    <dbReference type="NCBI Taxonomy" id="328814"/>
    <lineage>
        <taxon>Bacteria</taxon>
        <taxon>Pseudomonadati</taxon>
        <taxon>Bacteroidota</taxon>
        <taxon>Bacteroidia</taxon>
        <taxon>Bacteroidales</taxon>
        <taxon>Rikenellaceae</taxon>
        <taxon>Alistipes</taxon>
    </lineage>
</organism>
<dbReference type="RefSeq" id="WP_015546175.1">
    <property type="nucleotide sequence ID" value="NZ_AP031448.1"/>
</dbReference>
<evidence type="ECO:0000256" key="8">
    <source>
        <dbReference type="ARBA" id="ARBA00022842"/>
    </source>
</evidence>
<keyword evidence="4 10" id="KW-0808">Transferase</keyword>
<accession>A0A5B3GGP6</accession>
<evidence type="ECO:0000313" key="15">
    <source>
        <dbReference type="Proteomes" id="UP000322658"/>
    </source>
</evidence>
<evidence type="ECO:0000256" key="1">
    <source>
        <dbReference type="ARBA" id="ARBA00001946"/>
    </source>
</evidence>
<dbReference type="Gene3D" id="3.40.50.300">
    <property type="entry name" value="P-loop containing nucleotide triphosphate hydrolases"/>
    <property type="match status" value="1"/>
</dbReference>
<keyword evidence="7 10" id="KW-0067">ATP-binding</keyword>
<dbReference type="AlphaFoldDB" id="A0A5B3GGP6"/>
<comment type="subunit">
    <text evidence="10">Monomer.</text>
</comment>
<evidence type="ECO:0000256" key="7">
    <source>
        <dbReference type="ARBA" id="ARBA00022840"/>
    </source>
</evidence>
<comment type="catalytic activity">
    <reaction evidence="9 10 11">
        <text>adenosine(37) in tRNA + dimethylallyl diphosphate = N(6)-dimethylallyladenosine(37) in tRNA + diphosphate</text>
        <dbReference type="Rhea" id="RHEA:26482"/>
        <dbReference type="Rhea" id="RHEA-COMP:10162"/>
        <dbReference type="Rhea" id="RHEA-COMP:10375"/>
        <dbReference type="ChEBI" id="CHEBI:33019"/>
        <dbReference type="ChEBI" id="CHEBI:57623"/>
        <dbReference type="ChEBI" id="CHEBI:74411"/>
        <dbReference type="ChEBI" id="CHEBI:74415"/>
        <dbReference type="EC" id="2.5.1.75"/>
    </reaction>
</comment>
<keyword evidence="5 10" id="KW-0819">tRNA processing</keyword>
<dbReference type="EC" id="2.5.1.75" evidence="10"/>
<comment type="cofactor">
    <cofactor evidence="1 10">
        <name>Mg(2+)</name>
        <dbReference type="ChEBI" id="CHEBI:18420"/>
    </cofactor>
</comment>
<gene>
    <name evidence="10 14" type="primary">miaA</name>
    <name evidence="14" type="ORF">F2Y07_14050</name>
</gene>
<name>A0A5B3GGP6_9BACT</name>
<dbReference type="NCBIfam" id="TIGR00174">
    <property type="entry name" value="miaA"/>
    <property type="match status" value="1"/>
</dbReference>
<evidence type="ECO:0000256" key="5">
    <source>
        <dbReference type="ARBA" id="ARBA00022694"/>
    </source>
</evidence>
<protein>
    <recommendedName>
        <fullName evidence="10">tRNA dimethylallyltransferase</fullName>
        <ecNumber evidence="10">2.5.1.75</ecNumber>
    </recommendedName>
    <alternativeName>
        <fullName evidence="10">Dimethylallyl diphosphate:tRNA dimethylallyltransferase</fullName>
        <shortName evidence="10">DMAPP:tRNA dimethylallyltransferase</shortName>
        <shortName evidence="10">DMATase</shortName>
    </alternativeName>
    <alternativeName>
        <fullName evidence="10">Isopentenyl-diphosphate:tRNA isopentenyltransferase</fullName>
        <shortName evidence="10">IPP transferase</shortName>
        <shortName evidence="10">IPPT</shortName>
        <shortName evidence="10">IPTase</shortName>
    </alternativeName>
</protein>
<evidence type="ECO:0000256" key="11">
    <source>
        <dbReference type="RuleBase" id="RU003783"/>
    </source>
</evidence>
<dbReference type="EMBL" id="VVXJ01000054">
    <property type="protein sequence ID" value="KAA2372392.1"/>
    <property type="molecule type" value="Genomic_DNA"/>
</dbReference>
<sequence>MSTKRLLVIVGPTGSGKTDLSIRLAGHYAAPILSTDSRQVYRGMPIGTAQPTFDQLQAVEHHFIASHDIKDYLSCGEYEVQALARLEKLFAGHDYVVAVGGAGLYVRALCEGMDDLPQADESLREEMDRWLAEEGLGALAEKLRELDPEYYRIVDLNNPARVVRALEVCLQTGMPYSRQRTGIRRARPFEIVKIGVDLPREELYDRINRRVDRMLADGLEAEARALYPYRELNALQTVGYREFFDYFDGRIGYDEAVELIKRNSRRYAKRQLTWFRRDPEIRWFRPDDDAAMINYIDFGKS</sequence>
<evidence type="ECO:0000256" key="9">
    <source>
        <dbReference type="ARBA" id="ARBA00049563"/>
    </source>
</evidence>
<comment type="caution">
    <text evidence="10">Lacks conserved residue(s) required for the propagation of feature annotation.</text>
</comment>
<dbReference type="GO" id="GO:0006400">
    <property type="term" value="P:tRNA modification"/>
    <property type="evidence" value="ECO:0007669"/>
    <property type="project" value="TreeGrafter"/>
</dbReference>
<evidence type="ECO:0000256" key="2">
    <source>
        <dbReference type="ARBA" id="ARBA00003213"/>
    </source>
</evidence>
<keyword evidence="8 10" id="KW-0460">Magnesium</keyword>